<evidence type="ECO:0000256" key="1">
    <source>
        <dbReference type="SAM" id="Phobius"/>
    </source>
</evidence>
<protein>
    <recommendedName>
        <fullName evidence="4">FUSC family protein</fullName>
    </recommendedName>
</protein>
<keyword evidence="1" id="KW-0812">Transmembrane</keyword>
<name>A0A4V3V7Q6_9BACI</name>
<organism evidence="2 3">
    <name type="scientific">Bacillus timonensis</name>
    <dbReference type="NCBI Taxonomy" id="1033734"/>
    <lineage>
        <taxon>Bacteria</taxon>
        <taxon>Bacillati</taxon>
        <taxon>Bacillota</taxon>
        <taxon>Bacilli</taxon>
        <taxon>Bacillales</taxon>
        <taxon>Bacillaceae</taxon>
        <taxon>Bacillus</taxon>
    </lineage>
</organism>
<feature type="transmembrane region" description="Helical" evidence="1">
    <location>
        <begin position="79"/>
        <end position="99"/>
    </location>
</feature>
<proteinExistence type="predicted"/>
<evidence type="ECO:0008006" key="4">
    <source>
        <dbReference type="Google" id="ProtNLM"/>
    </source>
</evidence>
<feature type="transmembrane region" description="Helical" evidence="1">
    <location>
        <begin position="148"/>
        <end position="171"/>
    </location>
</feature>
<reference evidence="2 3" key="1">
    <citation type="journal article" date="2019" name="Indoor Air">
        <title>Impacts of indoor surface finishes on bacterial viability.</title>
        <authorList>
            <person name="Hu J."/>
            <person name="Maamar S.B."/>
            <person name="Glawe A.J."/>
            <person name="Gottel N."/>
            <person name="Gilbert J.A."/>
            <person name="Hartmann E.M."/>
        </authorList>
    </citation>
    <scope>NUCLEOTIDE SEQUENCE [LARGE SCALE GENOMIC DNA]</scope>
    <source>
        <strain evidence="2 3">AF060A6</strain>
    </source>
</reference>
<keyword evidence="3" id="KW-1185">Reference proteome</keyword>
<sequence>MMNTKQSKALAPSMIKQALQVNKKPFPWLKAVSAGVAAALPVMIGLALGHLKYGLIAGLGGFTFLYVFNIPYAQRAKKIFSVVLGLAFVTYLGTISAPYPLAVAVLMGIITAVVIFVFGALKIAGPSAIFFVLVFAMTSGMPLNPDEAFLRAGLVFLSGCLSWMIGMIVGFSTPTVQKLML</sequence>
<keyword evidence="1" id="KW-1133">Transmembrane helix</keyword>
<feature type="transmembrane region" description="Helical" evidence="1">
    <location>
        <begin position="53"/>
        <end position="72"/>
    </location>
</feature>
<dbReference type="Proteomes" id="UP000306477">
    <property type="component" value="Unassembled WGS sequence"/>
</dbReference>
<accession>A0A4V3V7Q6</accession>
<feature type="transmembrane region" description="Helical" evidence="1">
    <location>
        <begin position="105"/>
        <end position="136"/>
    </location>
</feature>
<dbReference type="EMBL" id="SLUB01000023">
    <property type="protein sequence ID" value="THE11863.1"/>
    <property type="molecule type" value="Genomic_DNA"/>
</dbReference>
<evidence type="ECO:0000313" key="3">
    <source>
        <dbReference type="Proteomes" id="UP000306477"/>
    </source>
</evidence>
<keyword evidence="1" id="KW-0472">Membrane</keyword>
<gene>
    <name evidence="2" type="ORF">E1I69_13330</name>
</gene>
<dbReference type="RefSeq" id="WP_161974896.1">
    <property type="nucleotide sequence ID" value="NZ_SLUB01000023.1"/>
</dbReference>
<dbReference type="AlphaFoldDB" id="A0A4V3V7Q6"/>
<evidence type="ECO:0000313" key="2">
    <source>
        <dbReference type="EMBL" id="THE11863.1"/>
    </source>
</evidence>
<comment type="caution">
    <text evidence="2">The sequence shown here is derived from an EMBL/GenBank/DDBJ whole genome shotgun (WGS) entry which is preliminary data.</text>
</comment>
<feature type="transmembrane region" description="Helical" evidence="1">
    <location>
        <begin position="28"/>
        <end position="47"/>
    </location>
</feature>